<comment type="caution">
    <text evidence="8">The sequence shown here is derived from an EMBL/GenBank/DDBJ whole genome shotgun (WGS) entry which is preliminary data.</text>
</comment>
<comment type="domain">
    <text evidence="5">The SBD domain (substrate-binding domain) mediates the interaction with substrate proteins. It is related to the TRAF family.</text>
</comment>
<evidence type="ECO:0000256" key="4">
    <source>
        <dbReference type="ARBA" id="ARBA00022833"/>
    </source>
</evidence>
<dbReference type="GO" id="GO:0005737">
    <property type="term" value="C:cytoplasm"/>
    <property type="evidence" value="ECO:0007669"/>
    <property type="project" value="InterPro"/>
</dbReference>
<dbReference type="PANTHER" id="PTHR45877">
    <property type="entry name" value="E3 UBIQUITIN-PROTEIN LIGASE SIAH2"/>
    <property type="match status" value="1"/>
</dbReference>
<evidence type="ECO:0000256" key="1">
    <source>
        <dbReference type="ARBA" id="ARBA00009119"/>
    </source>
</evidence>
<reference evidence="8" key="1">
    <citation type="submission" date="2021-07" db="EMBL/GenBank/DDBJ databases">
        <authorList>
            <person name="Catto M.A."/>
            <person name="Jacobson A."/>
            <person name="Kennedy G."/>
            <person name="Labadie P."/>
            <person name="Hunt B.G."/>
            <person name="Srinivasan R."/>
        </authorList>
    </citation>
    <scope>NUCLEOTIDE SEQUENCE</scope>
    <source>
        <strain evidence="8">PL_HMW_Pooled</strain>
        <tissue evidence="8">Head</tissue>
    </source>
</reference>
<dbReference type="InterPro" id="IPR004162">
    <property type="entry name" value="SINA-like_animal"/>
</dbReference>
<comment type="pathway">
    <text evidence="5">Protein modification; protein ubiquitination.</text>
</comment>
<comment type="catalytic activity">
    <reaction evidence="5">
        <text>S-ubiquitinyl-[E2 ubiquitin-conjugating enzyme]-L-cysteine + [acceptor protein]-L-lysine = [E2 ubiquitin-conjugating enzyme]-L-cysteine + N(6)-ubiquitinyl-[acceptor protein]-L-lysine.</text>
        <dbReference type="EC" id="2.3.2.27"/>
    </reaction>
</comment>
<dbReference type="Gene3D" id="2.60.210.10">
    <property type="entry name" value="Apoptosis, Tumor Necrosis Factor Receptor Associated Protein 2, Chain A"/>
    <property type="match status" value="1"/>
</dbReference>
<dbReference type="InterPro" id="IPR008974">
    <property type="entry name" value="TRAF-like"/>
</dbReference>
<evidence type="ECO:0000256" key="3">
    <source>
        <dbReference type="ARBA" id="ARBA00022771"/>
    </source>
</evidence>
<protein>
    <recommendedName>
        <fullName evidence="5">E3 ubiquitin-protein ligase</fullName>
        <ecNumber evidence="5">2.3.2.27</ecNumber>
    </recommendedName>
</protein>
<sequence length="332" mass="37187">MLGRQLRNRLVPPAPSKGNATTHTLPSLPSVSSGRQLRSRVVPIPPPDSSGCRMGICETIRQRTPKSSSEQESCVCRPMKPRAQRRNVTVETASPRSARMSLGVSLRSNAVDRRTHRRNQQSNESAAVKEQKKQEVLMSHRKQESQKSQLRLVVFNCPQKLFSSCDGDSHPCSLCLCPCPLNCVGTCQWEGSINNIIDHIGKAHCAVEKTTGPNVQIKLKNWRGPNPTQWVTFQTCLGQYFLIAVEKIEKNIPLFLGTVRVFGHQEVADRFEFRMTLKNSGRMFSYSTIVKPITDKIAIGRRDCFVFDSCLAEVFSIEDNLEIAVSVSVMKM</sequence>
<organism evidence="8 9">
    <name type="scientific">Frankliniella fusca</name>
    <dbReference type="NCBI Taxonomy" id="407009"/>
    <lineage>
        <taxon>Eukaryota</taxon>
        <taxon>Metazoa</taxon>
        <taxon>Ecdysozoa</taxon>
        <taxon>Arthropoda</taxon>
        <taxon>Hexapoda</taxon>
        <taxon>Insecta</taxon>
        <taxon>Pterygota</taxon>
        <taxon>Neoptera</taxon>
        <taxon>Paraneoptera</taxon>
        <taxon>Thysanoptera</taxon>
        <taxon>Terebrantia</taxon>
        <taxon>Thripoidea</taxon>
        <taxon>Thripidae</taxon>
        <taxon>Frankliniella</taxon>
    </lineage>
</organism>
<dbReference type="EC" id="2.3.2.27" evidence="5"/>
<feature type="compositionally biased region" description="Polar residues" evidence="6">
    <location>
        <begin position="18"/>
        <end position="36"/>
    </location>
</feature>
<keyword evidence="3 5" id="KW-0863">Zinc-finger</keyword>
<feature type="region of interest" description="Disordered" evidence="6">
    <location>
        <begin position="1"/>
        <end position="47"/>
    </location>
</feature>
<comment type="function">
    <text evidence="5">E3 ubiquitin-protein ligase that mediates ubiquitination and subsequent proteasomal degradation of target proteins. E3 ubiquitin ligases accept ubiquitin from an E2 ubiquitin-conjugating enzyme in the form of a thioester and then directly transfers the ubiquitin to targeted substrates.</text>
</comment>
<dbReference type="InterPro" id="IPR018121">
    <property type="entry name" value="7-in-absentia-prot_TRAF-dom"/>
</dbReference>
<dbReference type="GO" id="GO:0043161">
    <property type="term" value="P:proteasome-mediated ubiquitin-dependent protein catabolic process"/>
    <property type="evidence" value="ECO:0007669"/>
    <property type="project" value="TreeGrafter"/>
</dbReference>
<dbReference type="Pfam" id="PF03145">
    <property type="entry name" value="Sina_TRAF"/>
    <property type="match status" value="1"/>
</dbReference>
<comment type="similarity">
    <text evidence="1 5">Belongs to the SINA (Seven in absentia) family.</text>
</comment>
<evidence type="ECO:0000313" key="8">
    <source>
        <dbReference type="EMBL" id="KAK3920070.1"/>
    </source>
</evidence>
<keyword evidence="2 5" id="KW-0479">Metal-binding</keyword>
<keyword evidence="4 5" id="KW-0862">Zinc</keyword>
<dbReference type="SUPFAM" id="SSF49599">
    <property type="entry name" value="TRAF domain-like"/>
    <property type="match status" value="1"/>
</dbReference>
<dbReference type="GO" id="GO:0031624">
    <property type="term" value="F:ubiquitin conjugating enzyme binding"/>
    <property type="evidence" value="ECO:0007669"/>
    <property type="project" value="TreeGrafter"/>
</dbReference>
<keyword evidence="5" id="KW-0833">Ubl conjugation pathway</keyword>
<evidence type="ECO:0000259" key="7">
    <source>
        <dbReference type="Pfam" id="PF03145"/>
    </source>
</evidence>
<dbReference type="GO" id="GO:0061630">
    <property type="term" value="F:ubiquitin protein ligase activity"/>
    <property type="evidence" value="ECO:0007669"/>
    <property type="project" value="UniProtKB-EC"/>
</dbReference>
<evidence type="ECO:0000256" key="5">
    <source>
        <dbReference type="RuleBase" id="RU201113"/>
    </source>
</evidence>
<dbReference type="PANTHER" id="PTHR45877:SF2">
    <property type="entry name" value="E3 UBIQUITIN-PROTEIN LIGASE SINA-RELATED"/>
    <property type="match status" value="1"/>
</dbReference>
<dbReference type="AlphaFoldDB" id="A0AAE1HGB1"/>
<dbReference type="Proteomes" id="UP001219518">
    <property type="component" value="Unassembled WGS sequence"/>
</dbReference>
<evidence type="ECO:0000256" key="6">
    <source>
        <dbReference type="SAM" id="MobiDB-lite"/>
    </source>
</evidence>
<feature type="compositionally biased region" description="Polar residues" evidence="6">
    <location>
        <begin position="86"/>
        <end position="95"/>
    </location>
</feature>
<comment type="domain">
    <text evidence="5">The RING-type zinc finger domain is essential for ubiquitin ligase activity.</text>
</comment>
<accession>A0AAE1HGB1</accession>
<feature type="domain" description="Seven-in-absentia protein TRAF-like" evidence="7">
    <location>
        <begin position="234"/>
        <end position="325"/>
    </location>
</feature>
<keyword evidence="9" id="KW-1185">Reference proteome</keyword>
<proteinExistence type="inferred from homology"/>
<feature type="region of interest" description="Disordered" evidence="6">
    <location>
        <begin position="62"/>
        <end position="135"/>
    </location>
</feature>
<evidence type="ECO:0000256" key="2">
    <source>
        <dbReference type="ARBA" id="ARBA00022723"/>
    </source>
</evidence>
<dbReference type="GO" id="GO:0008270">
    <property type="term" value="F:zinc ion binding"/>
    <property type="evidence" value="ECO:0007669"/>
    <property type="project" value="UniProtKB-KW"/>
</dbReference>
<name>A0AAE1HGB1_9NEOP</name>
<gene>
    <name evidence="8" type="ORF">KUF71_009357</name>
</gene>
<dbReference type="EMBL" id="JAHWGI010000988">
    <property type="protein sequence ID" value="KAK3920070.1"/>
    <property type="molecule type" value="Genomic_DNA"/>
</dbReference>
<evidence type="ECO:0000313" key="9">
    <source>
        <dbReference type="Proteomes" id="UP001219518"/>
    </source>
</evidence>
<reference evidence="8" key="2">
    <citation type="journal article" date="2023" name="BMC Genomics">
        <title>Pest status, molecular evolution, and epigenetic factors derived from the genome assembly of Frankliniella fusca, a thysanopteran phytovirus vector.</title>
        <authorList>
            <person name="Catto M.A."/>
            <person name="Labadie P.E."/>
            <person name="Jacobson A.L."/>
            <person name="Kennedy G.G."/>
            <person name="Srinivasan R."/>
            <person name="Hunt B.G."/>
        </authorList>
    </citation>
    <scope>NUCLEOTIDE SEQUENCE</scope>
    <source>
        <strain evidence="8">PL_HMW_Pooled</strain>
    </source>
</reference>